<dbReference type="GO" id="GO:0003677">
    <property type="term" value="F:DNA binding"/>
    <property type="evidence" value="ECO:0007669"/>
    <property type="project" value="InterPro"/>
</dbReference>
<proteinExistence type="predicted"/>
<dbReference type="GO" id="GO:0009307">
    <property type="term" value="P:DNA restriction-modification system"/>
    <property type="evidence" value="ECO:0007669"/>
    <property type="project" value="InterPro"/>
</dbReference>
<keyword evidence="3" id="KW-0255">Endonuclease</keyword>
<evidence type="ECO:0000259" key="2">
    <source>
        <dbReference type="Pfam" id="PF14338"/>
    </source>
</evidence>
<dbReference type="EMBL" id="JAGZGG010000012">
    <property type="protein sequence ID" value="MBS5332192.1"/>
    <property type="molecule type" value="Genomic_DNA"/>
</dbReference>
<dbReference type="InterPro" id="IPR011856">
    <property type="entry name" value="tRNA_endonuc-like_dom_sf"/>
</dbReference>
<dbReference type="InterPro" id="IPR052906">
    <property type="entry name" value="Type_IV_Methyl-Rstrct_Enzyme"/>
</dbReference>
<dbReference type="InterPro" id="IPR007560">
    <property type="entry name" value="Restrct_endonuc_IV_Mrr"/>
</dbReference>
<dbReference type="Pfam" id="PF14338">
    <property type="entry name" value="Mrr_N"/>
    <property type="match status" value="1"/>
</dbReference>
<dbReference type="Pfam" id="PF04471">
    <property type="entry name" value="Mrr_cat"/>
    <property type="match status" value="1"/>
</dbReference>
<evidence type="ECO:0000313" key="3">
    <source>
        <dbReference type="EMBL" id="MBS5332192.1"/>
    </source>
</evidence>
<evidence type="ECO:0000313" key="4">
    <source>
        <dbReference type="Proteomes" id="UP000759273"/>
    </source>
</evidence>
<dbReference type="PANTHER" id="PTHR30015:SF7">
    <property type="entry name" value="TYPE IV METHYL-DIRECTED RESTRICTION ENZYME ECOKMRR"/>
    <property type="match status" value="1"/>
</dbReference>
<comment type="caution">
    <text evidence="3">The sequence shown here is derived from an EMBL/GenBank/DDBJ whole genome shotgun (WGS) entry which is preliminary data.</text>
</comment>
<name>A0A943D904_9FIRM</name>
<feature type="domain" description="Restriction endonuclease type IV Mrr" evidence="1">
    <location>
        <begin position="162"/>
        <end position="276"/>
    </location>
</feature>
<dbReference type="PANTHER" id="PTHR30015">
    <property type="entry name" value="MRR RESTRICTION SYSTEM PROTEIN"/>
    <property type="match status" value="1"/>
</dbReference>
<dbReference type="Gene3D" id="3.40.1350.10">
    <property type="match status" value="1"/>
</dbReference>
<sequence length="303" mass="33674">MSSLPKYYGFYTPFLTVLQDQKVHTSKEIQADIAQMLNLSDEQLSEVLPSGTQSVFCNRIGWAKTYLKKAGLIESSKKGCYSISAEGLSLLHSGVAITDTLLAQRYPSFAAFKYGERKKSSPEIISAETSIHAEETPPETLERVYRDINNKLADDLLSEIMNQSPAFFEHLVVDLMQAMNYGEGTVTQLSGDGGIDGIIHEDRLGFSQIYIQAKRHDPSSSIHTPEVQKFVGAMMGPPRVEKGLFITTAKFSQGAIRYANAQHIILVDGKKLTSLMIEYGLGVSVQKVYKLKRIDSDYFAEEI</sequence>
<feature type="domain" description="Restriction system protein Mrr-like N-terminal" evidence="2">
    <location>
        <begin position="7"/>
        <end position="92"/>
    </location>
</feature>
<dbReference type="Proteomes" id="UP000759273">
    <property type="component" value="Unassembled WGS sequence"/>
</dbReference>
<dbReference type="GO" id="GO:0015666">
    <property type="term" value="F:restriction endodeoxyribonuclease activity"/>
    <property type="evidence" value="ECO:0007669"/>
    <property type="project" value="TreeGrafter"/>
</dbReference>
<reference evidence="3" key="1">
    <citation type="submission" date="2021-02" db="EMBL/GenBank/DDBJ databases">
        <title>Infant gut strain persistence is associated with maternal origin, phylogeny, and functional potential including surface adhesion and iron acquisition.</title>
        <authorList>
            <person name="Lou Y.C."/>
        </authorList>
    </citation>
    <scope>NUCLEOTIDE SEQUENCE</scope>
    <source>
        <strain evidence="3">L3_101_000M1_dasL3_101_000M1_concoct_87</strain>
    </source>
</reference>
<gene>
    <name evidence="3" type="ORF">KHY36_06665</name>
</gene>
<dbReference type="SUPFAM" id="SSF52980">
    <property type="entry name" value="Restriction endonuclease-like"/>
    <property type="match status" value="1"/>
</dbReference>
<organism evidence="3 4">
    <name type="scientific">Subdoligranulum variabile</name>
    <dbReference type="NCBI Taxonomy" id="214851"/>
    <lineage>
        <taxon>Bacteria</taxon>
        <taxon>Bacillati</taxon>
        <taxon>Bacillota</taxon>
        <taxon>Clostridia</taxon>
        <taxon>Eubacteriales</taxon>
        <taxon>Oscillospiraceae</taxon>
        <taxon>Subdoligranulum</taxon>
    </lineage>
</organism>
<accession>A0A943D904</accession>
<dbReference type="InterPro" id="IPR025745">
    <property type="entry name" value="Mrr-like_N_dom"/>
</dbReference>
<keyword evidence="3" id="KW-0540">Nuclease</keyword>
<evidence type="ECO:0000259" key="1">
    <source>
        <dbReference type="Pfam" id="PF04471"/>
    </source>
</evidence>
<keyword evidence="3" id="KW-0378">Hydrolase</keyword>
<protein>
    <submittedName>
        <fullName evidence="3">Restriction endonuclease</fullName>
    </submittedName>
</protein>
<dbReference type="InterPro" id="IPR011335">
    <property type="entry name" value="Restrct_endonuc-II-like"/>
</dbReference>
<dbReference type="AlphaFoldDB" id="A0A943D904"/>